<evidence type="ECO:0000256" key="1">
    <source>
        <dbReference type="ARBA" id="ARBA00023015"/>
    </source>
</evidence>
<dbReference type="GO" id="GO:0003700">
    <property type="term" value="F:DNA-binding transcription factor activity"/>
    <property type="evidence" value="ECO:0007669"/>
    <property type="project" value="InterPro"/>
</dbReference>
<dbReference type="Proteomes" id="UP000195273">
    <property type="component" value="Chromosome"/>
</dbReference>
<dbReference type="InterPro" id="IPR001471">
    <property type="entry name" value="AP2/ERF_dom"/>
</dbReference>
<dbReference type="SUPFAM" id="SSF54171">
    <property type="entry name" value="DNA-binding domain"/>
    <property type="match status" value="1"/>
</dbReference>
<dbReference type="InterPro" id="IPR036955">
    <property type="entry name" value="AP2/ERF_dom_sf"/>
</dbReference>
<sequence length="220" mass="25529">MEKRFETLWSDVQKQVGLSDPNEIFLVSTTRGLKAIVDHKHKAKVSHHRWWAVVAGGAHVYATTEINGSRVTLQRYIVHLENPETPIEDIKHVSFANKISLDCRFKNLENRVGRQAVMRNRRPKRNTSSKYKGVYHAIQNEDVKWKSQIKWELGTMSMGTYTDEDTAARMYDAAAFYLFKGAAMFNFPDEIPSVEALAHAQQRIHRFRLRRAREEQSQVD</sequence>
<protein>
    <recommendedName>
        <fullName evidence="4">AP2/ERF domain-containing protein</fullName>
    </recommendedName>
</protein>
<keyword evidence="3" id="KW-0804">Transcription</keyword>
<reference evidence="5 6" key="1">
    <citation type="submission" date="2017-05" db="EMBL/GenBank/DDBJ databases">
        <title>Genome Sequence of Loktanella vestfoldensis Strain SMR4r Isolated from a Culture of the Diatom Skeletonema marinoi.</title>
        <authorList>
            <person name="Topel M."/>
            <person name="Pinder M.I.M."/>
            <person name="Johansson O.N."/>
            <person name="Kourtchenko O."/>
            <person name="Godhe A."/>
            <person name="Clarke A.K."/>
        </authorList>
    </citation>
    <scope>NUCLEOTIDE SEQUENCE [LARGE SCALE GENOMIC DNA]</scope>
    <source>
        <strain evidence="5 6">SMR4r</strain>
    </source>
</reference>
<dbReference type="RefSeq" id="WP_087205663.1">
    <property type="nucleotide sequence ID" value="NZ_CP021431.1"/>
</dbReference>
<dbReference type="GO" id="GO:0003677">
    <property type="term" value="F:DNA binding"/>
    <property type="evidence" value="ECO:0007669"/>
    <property type="project" value="UniProtKB-KW"/>
</dbReference>
<feature type="domain" description="AP2/ERF" evidence="4">
    <location>
        <begin position="130"/>
        <end position="188"/>
    </location>
</feature>
<keyword evidence="6" id="KW-1185">Reference proteome</keyword>
<dbReference type="SMART" id="SM00380">
    <property type="entry name" value="AP2"/>
    <property type="match status" value="1"/>
</dbReference>
<keyword evidence="1" id="KW-0805">Transcription regulation</keyword>
<dbReference type="KEGG" id="lvs:LOKVESSMR4R_00048"/>
<gene>
    <name evidence="5" type="ORF">LOKVESSMR4R_00048</name>
</gene>
<dbReference type="PROSITE" id="PS51032">
    <property type="entry name" value="AP2_ERF"/>
    <property type="match status" value="1"/>
</dbReference>
<keyword evidence="2" id="KW-0238">DNA-binding</keyword>
<organism evidence="5 6">
    <name type="scientific">Yoonia vestfoldensis</name>
    <dbReference type="NCBI Taxonomy" id="245188"/>
    <lineage>
        <taxon>Bacteria</taxon>
        <taxon>Pseudomonadati</taxon>
        <taxon>Pseudomonadota</taxon>
        <taxon>Alphaproteobacteria</taxon>
        <taxon>Rhodobacterales</taxon>
        <taxon>Paracoccaceae</taxon>
        <taxon>Yoonia</taxon>
    </lineage>
</organism>
<evidence type="ECO:0000313" key="6">
    <source>
        <dbReference type="Proteomes" id="UP000195273"/>
    </source>
</evidence>
<name>A0A1Y0E708_9RHOB</name>
<dbReference type="AlphaFoldDB" id="A0A1Y0E708"/>
<dbReference type="EMBL" id="CP021431">
    <property type="protein sequence ID" value="ART99396.1"/>
    <property type="molecule type" value="Genomic_DNA"/>
</dbReference>
<evidence type="ECO:0000259" key="4">
    <source>
        <dbReference type="PROSITE" id="PS51032"/>
    </source>
</evidence>
<dbReference type="Gene3D" id="3.30.730.10">
    <property type="entry name" value="AP2/ERF domain"/>
    <property type="match status" value="1"/>
</dbReference>
<proteinExistence type="predicted"/>
<dbReference type="OrthoDB" id="7861368at2"/>
<evidence type="ECO:0000256" key="2">
    <source>
        <dbReference type="ARBA" id="ARBA00023125"/>
    </source>
</evidence>
<evidence type="ECO:0000313" key="5">
    <source>
        <dbReference type="EMBL" id="ART99396.1"/>
    </source>
</evidence>
<evidence type="ECO:0000256" key="3">
    <source>
        <dbReference type="ARBA" id="ARBA00023163"/>
    </source>
</evidence>
<dbReference type="InterPro" id="IPR016177">
    <property type="entry name" value="DNA-bd_dom_sf"/>
</dbReference>
<accession>A0A1Y0E708</accession>